<feature type="transmembrane region" description="Helical" evidence="1">
    <location>
        <begin position="400"/>
        <end position="417"/>
    </location>
</feature>
<organism evidence="2 3">
    <name type="scientific">Sulfobacillus acidophilus</name>
    <dbReference type="NCBI Taxonomy" id="53633"/>
    <lineage>
        <taxon>Bacteria</taxon>
        <taxon>Bacillati</taxon>
        <taxon>Bacillota</taxon>
        <taxon>Clostridia</taxon>
        <taxon>Eubacteriales</taxon>
        <taxon>Clostridiales Family XVII. Incertae Sedis</taxon>
        <taxon>Sulfobacillus</taxon>
    </lineage>
</organism>
<keyword evidence="1" id="KW-0472">Membrane</keyword>
<dbReference type="EMBL" id="PXYV01000002">
    <property type="protein sequence ID" value="PSR23922.1"/>
    <property type="molecule type" value="Genomic_DNA"/>
</dbReference>
<evidence type="ECO:0000256" key="1">
    <source>
        <dbReference type="SAM" id="Phobius"/>
    </source>
</evidence>
<evidence type="ECO:0008006" key="4">
    <source>
        <dbReference type="Google" id="ProtNLM"/>
    </source>
</evidence>
<reference evidence="2 3" key="1">
    <citation type="journal article" date="2014" name="BMC Genomics">
        <title>Comparison of environmental and isolate Sulfobacillus genomes reveals diverse carbon, sulfur, nitrogen, and hydrogen metabolisms.</title>
        <authorList>
            <person name="Justice N.B."/>
            <person name="Norman A."/>
            <person name="Brown C.T."/>
            <person name="Singh A."/>
            <person name="Thomas B.C."/>
            <person name="Banfield J.F."/>
        </authorList>
    </citation>
    <scope>NUCLEOTIDE SEQUENCE [LARGE SCALE GENOMIC DNA]</scope>
    <source>
        <strain evidence="2">AMDSBA3</strain>
    </source>
</reference>
<protein>
    <recommendedName>
        <fullName evidence="4">Glycosyltransferase RgtA/B/C/D-like domain-containing protein</fullName>
    </recommendedName>
</protein>
<dbReference type="AlphaFoldDB" id="A0A2T2WNW9"/>
<feature type="transmembrane region" description="Helical" evidence="1">
    <location>
        <begin position="98"/>
        <end position="120"/>
    </location>
</feature>
<evidence type="ECO:0000313" key="2">
    <source>
        <dbReference type="EMBL" id="PSR23922.1"/>
    </source>
</evidence>
<dbReference type="Proteomes" id="UP000241848">
    <property type="component" value="Unassembled WGS sequence"/>
</dbReference>
<feature type="transmembrane region" description="Helical" evidence="1">
    <location>
        <begin position="25"/>
        <end position="46"/>
    </location>
</feature>
<feature type="transmembrane region" description="Helical" evidence="1">
    <location>
        <begin position="224"/>
        <end position="243"/>
    </location>
</feature>
<proteinExistence type="predicted"/>
<feature type="transmembrane region" description="Helical" evidence="1">
    <location>
        <begin position="353"/>
        <end position="371"/>
    </location>
</feature>
<feature type="transmembrane region" description="Helical" evidence="1">
    <location>
        <begin position="325"/>
        <end position="341"/>
    </location>
</feature>
<comment type="caution">
    <text evidence="2">The sequence shown here is derived from an EMBL/GenBank/DDBJ whole genome shotgun (WGS) entry which is preliminary data.</text>
</comment>
<feature type="transmembrane region" description="Helical" evidence="1">
    <location>
        <begin position="423"/>
        <end position="440"/>
    </location>
</feature>
<sequence length="599" mass="68981">MTLKSFQTSLLLDRSQLLTPISKRLVQFLPIVTVTLAQGLIIFAMVHHSWWIWVHRPIALAGDSSIYLWFLSWWGYAILHGHQLAFTRLVSYPWGNNIFWDTGVPLIFIPLSLLVNWHILSLSTSYNLATFGGWWFSSVCAYWSYAHISGHRWTSALASLLMSSAAYWTNQALGHTDLMWVGFSFVLFAIVVDFVRQPLPTSWLTARVLVLGVCLWLTNQEYFVTTQLMIGFGLYGLVHQALYGQRAWTDVRRICLAYAKSLAVLLTVLAPLIAWQLITPDQPFYPFSAIDTYQINLANLFIPVHTWLTYLGRIHLTGNVMEQDGYLGIVFLFGFVLLMWRTRSKRDGVQRGLLIWTAWLLVLSLGDFLMLSNRLDTGIPLPGIVLSIVPILRDIIFDRFMWGVFWGLGLLVATYMAQISRNAWKVVGIAWAGAVLLSWWPKSFPVEPLHANRWISQQVQQHHITAREVLLVFPYDVSYNPDNNVLYTQIENHFGYRLAEGYLSPNNAVLKHDLLLVWDWASIQLYGPRSTLTLNFSRHLRHPRRIFQQFLAQTDTSLVVLTPMAHERVMKQWLTASLGPPSGHQGRTFYWRHPRIRQQ</sequence>
<keyword evidence="1" id="KW-0812">Transmembrane</keyword>
<name>A0A2T2WNW9_9FIRM</name>
<feature type="transmembrane region" description="Helical" evidence="1">
    <location>
        <begin position="178"/>
        <end position="195"/>
    </location>
</feature>
<accession>A0A2T2WNW9</accession>
<feature type="transmembrane region" description="Helical" evidence="1">
    <location>
        <begin position="255"/>
        <end position="278"/>
    </location>
</feature>
<gene>
    <name evidence="2" type="ORF">C7B45_01155</name>
</gene>
<feature type="transmembrane region" description="Helical" evidence="1">
    <location>
        <begin position="66"/>
        <end position="86"/>
    </location>
</feature>
<evidence type="ECO:0000313" key="3">
    <source>
        <dbReference type="Proteomes" id="UP000241848"/>
    </source>
</evidence>
<keyword evidence="1" id="KW-1133">Transmembrane helix</keyword>